<evidence type="ECO:0000313" key="1">
    <source>
        <dbReference type="EMBL" id="KFM60403.1"/>
    </source>
</evidence>
<dbReference type="GO" id="GO:0003676">
    <property type="term" value="F:nucleic acid binding"/>
    <property type="evidence" value="ECO:0007669"/>
    <property type="project" value="InterPro"/>
</dbReference>
<feature type="non-terminal residue" evidence="1">
    <location>
        <position position="91"/>
    </location>
</feature>
<dbReference type="InterPro" id="IPR036397">
    <property type="entry name" value="RNaseH_sf"/>
</dbReference>
<keyword evidence="2" id="KW-1185">Reference proteome</keyword>
<dbReference type="OrthoDB" id="616263at2759"/>
<sequence length="91" mass="10734">MFTVLPRKNVELSFSAKRYVSIKIMQEHMSAFTGWTLYRLKWDLLPHSLYSPDIAPLDFYLFFTPAGAIFHFAQDVRNEVDLFLDTWPPSF</sequence>
<protein>
    <recommendedName>
        <fullName evidence="3">Mariner Mos1 transposase</fullName>
    </recommendedName>
</protein>
<dbReference type="Proteomes" id="UP000054359">
    <property type="component" value="Unassembled WGS sequence"/>
</dbReference>
<reference evidence="1 2" key="1">
    <citation type="submission" date="2013-11" db="EMBL/GenBank/DDBJ databases">
        <title>Genome sequencing of Stegodyphus mimosarum.</title>
        <authorList>
            <person name="Bechsgaard J."/>
        </authorList>
    </citation>
    <scope>NUCLEOTIDE SEQUENCE [LARGE SCALE GENOMIC DNA]</scope>
</reference>
<proteinExistence type="predicted"/>
<gene>
    <name evidence="1" type="ORF">X975_17993</name>
</gene>
<evidence type="ECO:0000313" key="2">
    <source>
        <dbReference type="Proteomes" id="UP000054359"/>
    </source>
</evidence>
<dbReference type="Gene3D" id="3.30.420.10">
    <property type="entry name" value="Ribonuclease H-like superfamily/Ribonuclease H"/>
    <property type="match status" value="1"/>
</dbReference>
<organism evidence="1 2">
    <name type="scientific">Stegodyphus mimosarum</name>
    <name type="common">African social velvet spider</name>
    <dbReference type="NCBI Taxonomy" id="407821"/>
    <lineage>
        <taxon>Eukaryota</taxon>
        <taxon>Metazoa</taxon>
        <taxon>Ecdysozoa</taxon>
        <taxon>Arthropoda</taxon>
        <taxon>Chelicerata</taxon>
        <taxon>Arachnida</taxon>
        <taxon>Araneae</taxon>
        <taxon>Araneomorphae</taxon>
        <taxon>Entelegynae</taxon>
        <taxon>Eresoidea</taxon>
        <taxon>Eresidae</taxon>
        <taxon>Stegodyphus</taxon>
    </lineage>
</organism>
<name>A0A087T5L4_STEMI</name>
<evidence type="ECO:0008006" key="3">
    <source>
        <dbReference type="Google" id="ProtNLM"/>
    </source>
</evidence>
<accession>A0A087T5L4</accession>
<dbReference type="AlphaFoldDB" id="A0A087T5L4"/>
<dbReference type="EMBL" id="KK113534">
    <property type="protein sequence ID" value="KFM60403.1"/>
    <property type="molecule type" value="Genomic_DNA"/>
</dbReference>